<evidence type="ECO:0008006" key="3">
    <source>
        <dbReference type="Google" id="ProtNLM"/>
    </source>
</evidence>
<sequence length="58" mass="6972">MKEEIRKKIRLYGMDCAEHLKQYGFSITPYRVKDCLDRKMIKKLSLIPDDTVFFCRSL</sequence>
<proteinExistence type="predicted"/>
<dbReference type="EMBL" id="JBBMFM010000002">
    <property type="protein sequence ID" value="MEQ2423573.1"/>
    <property type="molecule type" value="Genomic_DNA"/>
</dbReference>
<evidence type="ECO:0000313" key="2">
    <source>
        <dbReference type="Proteomes" id="UP001454086"/>
    </source>
</evidence>
<gene>
    <name evidence="1" type="ORF">WMQ36_01175</name>
</gene>
<keyword evidence="2" id="KW-1185">Reference proteome</keyword>
<name>A0ABV1D1G0_9FIRM</name>
<reference evidence="1 2" key="1">
    <citation type="submission" date="2024-03" db="EMBL/GenBank/DDBJ databases">
        <title>Human intestinal bacterial collection.</title>
        <authorList>
            <person name="Pauvert C."/>
            <person name="Hitch T.C.A."/>
            <person name="Clavel T."/>
        </authorList>
    </citation>
    <scope>NUCLEOTIDE SEQUENCE [LARGE SCALE GENOMIC DNA]</scope>
    <source>
        <strain evidence="1 2">CLA-SR-H021</strain>
    </source>
</reference>
<dbReference type="Proteomes" id="UP001454086">
    <property type="component" value="Unassembled WGS sequence"/>
</dbReference>
<protein>
    <recommendedName>
        <fullName evidence="3">Transcriptional regulator</fullName>
    </recommendedName>
</protein>
<evidence type="ECO:0000313" key="1">
    <source>
        <dbReference type="EMBL" id="MEQ2423573.1"/>
    </source>
</evidence>
<dbReference type="RefSeq" id="WP_008718910.1">
    <property type="nucleotide sequence ID" value="NZ_JAJFDX010000002.1"/>
</dbReference>
<organism evidence="1 2">
    <name type="scientific">Enterocloster hominis</name>
    <name type="common">ex Hitch et al. 2024</name>
    <dbReference type="NCBI Taxonomy" id="1917870"/>
    <lineage>
        <taxon>Bacteria</taxon>
        <taxon>Bacillati</taxon>
        <taxon>Bacillota</taxon>
        <taxon>Clostridia</taxon>
        <taxon>Lachnospirales</taxon>
        <taxon>Lachnospiraceae</taxon>
        <taxon>Enterocloster</taxon>
    </lineage>
</organism>
<comment type="caution">
    <text evidence="1">The sequence shown here is derived from an EMBL/GenBank/DDBJ whole genome shotgun (WGS) entry which is preliminary data.</text>
</comment>
<accession>A0ABV1D1G0</accession>